<reference evidence="8 9" key="1">
    <citation type="submission" date="2016-10" db="EMBL/GenBank/DDBJ databases">
        <authorList>
            <person name="de Groot N.N."/>
        </authorList>
    </citation>
    <scope>NUCLEOTIDE SEQUENCE [LARGE SCALE GENOMIC DNA]</scope>
    <source>
        <strain evidence="8 9">ATCC 700224</strain>
    </source>
</reference>
<dbReference type="STRING" id="69960.SAMN05421720_11910"/>
<evidence type="ECO:0000313" key="8">
    <source>
        <dbReference type="EMBL" id="SDE97130.1"/>
    </source>
</evidence>
<proteinExistence type="predicted"/>
<keyword evidence="3" id="KW-0479">Metal-binding</keyword>
<feature type="region of interest" description="Disordered" evidence="6">
    <location>
        <begin position="438"/>
        <end position="480"/>
    </location>
</feature>
<dbReference type="Gene3D" id="3.20.20.70">
    <property type="entry name" value="Aldolase class I"/>
    <property type="match status" value="1"/>
</dbReference>
<keyword evidence="2" id="KW-0949">S-adenosyl-L-methionine</keyword>
<dbReference type="AlphaFoldDB" id="A0A1G7H9L7"/>
<keyword evidence="9" id="KW-1185">Reference proteome</keyword>
<dbReference type="InterPro" id="IPR034505">
    <property type="entry name" value="Coproporphyrinogen-III_oxidase"/>
</dbReference>
<name>A0A1G7H9L7_9PROT</name>
<dbReference type="InterPro" id="IPR006638">
    <property type="entry name" value="Elp3/MiaA/NifB-like_rSAM"/>
</dbReference>
<accession>A0A1G7H9L7</accession>
<dbReference type="SUPFAM" id="SSF102114">
    <property type="entry name" value="Radical SAM enzymes"/>
    <property type="match status" value="1"/>
</dbReference>
<organism evidence="8 9">
    <name type="scientific">Rhodospira trueperi</name>
    <dbReference type="NCBI Taxonomy" id="69960"/>
    <lineage>
        <taxon>Bacteria</taxon>
        <taxon>Pseudomonadati</taxon>
        <taxon>Pseudomonadota</taxon>
        <taxon>Alphaproteobacteria</taxon>
        <taxon>Rhodospirillales</taxon>
        <taxon>Rhodospirillaceae</taxon>
        <taxon>Rhodospira</taxon>
    </lineage>
</organism>
<dbReference type="PANTHER" id="PTHR13932">
    <property type="entry name" value="COPROPORPHYRINIGEN III OXIDASE"/>
    <property type="match status" value="1"/>
</dbReference>
<dbReference type="SFLD" id="SFLDG01065">
    <property type="entry name" value="anaerobic_coproporphyrinogen-I"/>
    <property type="match status" value="1"/>
</dbReference>
<dbReference type="InterPro" id="IPR013785">
    <property type="entry name" value="Aldolase_TIM"/>
</dbReference>
<dbReference type="SFLD" id="SFLDF00311">
    <property type="entry name" value="heme_degradation_proteins_(Hut"/>
    <property type="match status" value="1"/>
</dbReference>
<evidence type="ECO:0000313" key="9">
    <source>
        <dbReference type="Proteomes" id="UP000199412"/>
    </source>
</evidence>
<dbReference type="EMBL" id="FNAP01000019">
    <property type="protein sequence ID" value="SDE97130.1"/>
    <property type="molecule type" value="Genomic_DNA"/>
</dbReference>
<dbReference type="GO" id="GO:0051539">
    <property type="term" value="F:4 iron, 4 sulfur cluster binding"/>
    <property type="evidence" value="ECO:0007669"/>
    <property type="project" value="TreeGrafter"/>
</dbReference>
<dbReference type="Proteomes" id="UP000199412">
    <property type="component" value="Unassembled WGS sequence"/>
</dbReference>
<feature type="compositionally biased region" description="Basic and acidic residues" evidence="6">
    <location>
        <begin position="452"/>
        <end position="471"/>
    </location>
</feature>
<dbReference type="InterPro" id="IPR058240">
    <property type="entry name" value="rSAM_sf"/>
</dbReference>
<keyword evidence="4" id="KW-0408">Iron</keyword>
<comment type="cofactor">
    <cofactor evidence="1">
        <name>[4Fe-4S] cluster</name>
        <dbReference type="ChEBI" id="CHEBI:49883"/>
    </cofactor>
</comment>
<evidence type="ECO:0000256" key="3">
    <source>
        <dbReference type="ARBA" id="ARBA00022723"/>
    </source>
</evidence>
<dbReference type="InterPro" id="IPR026332">
    <property type="entry name" value="HutW"/>
</dbReference>
<evidence type="ECO:0000256" key="5">
    <source>
        <dbReference type="ARBA" id="ARBA00023014"/>
    </source>
</evidence>
<dbReference type="GO" id="GO:0046872">
    <property type="term" value="F:metal ion binding"/>
    <property type="evidence" value="ECO:0007669"/>
    <property type="project" value="UniProtKB-KW"/>
</dbReference>
<evidence type="ECO:0000256" key="1">
    <source>
        <dbReference type="ARBA" id="ARBA00001966"/>
    </source>
</evidence>
<evidence type="ECO:0000256" key="6">
    <source>
        <dbReference type="SAM" id="MobiDB-lite"/>
    </source>
</evidence>
<keyword evidence="5" id="KW-0411">Iron-sulfur</keyword>
<dbReference type="NCBIfam" id="TIGR04107">
    <property type="entry name" value="rSAM_HutW"/>
    <property type="match status" value="1"/>
</dbReference>
<dbReference type="PROSITE" id="PS51918">
    <property type="entry name" value="RADICAL_SAM"/>
    <property type="match status" value="1"/>
</dbReference>
<evidence type="ECO:0000256" key="4">
    <source>
        <dbReference type="ARBA" id="ARBA00023004"/>
    </source>
</evidence>
<dbReference type="Pfam" id="PF04055">
    <property type="entry name" value="Radical_SAM"/>
    <property type="match status" value="1"/>
</dbReference>
<dbReference type="GO" id="GO:0003824">
    <property type="term" value="F:catalytic activity"/>
    <property type="evidence" value="ECO:0007669"/>
    <property type="project" value="InterPro"/>
</dbReference>
<evidence type="ECO:0000256" key="2">
    <source>
        <dbReference type="ARBA" id="ARBA00022691"/>
    </source>
</evidence>
<dbReference type="SMART" id="SM00729">
    <property type="entry name" value="Elp3"/>
    <property type="match status" value="1"/>
</dbReference>
<dbReference type="PANTHER" id="PTHR13932:SF9">
    <property type="entry name" value="COPROPORPHYRINOGEN III OXIDASE"/>
    <property type="match status" value="1"/>
</dbReference>
<dbReference type="GO" id="GO:0006779">
    <property type="term" value="P:porphyrin-containing compound biosynthetic process"/>
    <property type="evidence" value="ECO:0007669"/>
    <property type="project" value="TreeGrafter"/>
</dbReference>
<dbReference type="SFLD" id="SFLDS00029">
    <property type="entry name" value="Radical_SAM"/>
    <property type="match status" value="1"/>
</dbReference>
<sequence>MTAIPDVARARIGGDPLTDAFPERRGSHWFARRPLPVDDPAATWEALLRIPRSGKTVAYLHVPFCDNHCLFCGFYRHSARNGFSASYAASLVRDLHREADRPAQATGPIHAVYLGGGTPTALDAADLHAVITAARASLPLAPDCEITVEGRVHGFDDDKVAACLDAGANRFSIGIQTFDTALRRRLGRKADRETAERFLAALRAHDRAAVICDLIYGLPGQTLESWHADVRTAIDLELDGVDLYALTLVPHSPLALSIDKGSLPAAPTLPEQARFYGTGLDLLDAAGWHHLSQAHWARTSRERNLYNQFVKEQATCLAFGAGAGGLLAGHRYRLDPDEAAYQRRIAADEKPLAALFAPAPEPPARAAIAASLESGRIAPERLAALAGAGFAARLAPLLDHWTEAGLVTPAPGGVALTRAGWFWQPNLIGALMALTRDETTEPKTPPAPTPATRKDLTPHDDRNRDPHPTADRHHRSPVTG</sequence>
<dbReference type="RefSeq" id="WP_218128484.1">
    <property type="nucleotide sequence ID" value="NZ_FNAP01000019.1"/>
</dbReference>
<protein>
    <submittedName>
        <fullName evidence="8">Oxygen-independent coproporphyrinogen-3 oxidase</fullName>
    </submittedName>
</protein>
<dbReference type="InterPro" id="IPR007197">
    <property type="entry name" value="rSAM"/>
</dbReference>
<feature type="domain" description="Radical SAM core" evidence="7">
    <location>
        <begin position="50"/>
        <end position="281"/>
    </location>
</feature>
<dbReference type="CDD" id="cd01335">
    <property type="entry name" value="Radical_SAM"/>
    <property type="match status" value="1"/>
</dbReference>
<gene>
    <name evidence="8" type="ORF">SAMN05421720_11910</name>
</gene>
<evidence type="ECO:0000259" key="7">
    <source>
        <dbReference type="PROSITE" id="PS51918"/>
    </source>
</evidence>
<dbReference type="GO" id="GO:0005737">
    <property type="term" value="C:cytoplasm"/>
    <property type="evidence" value="ECO:0007669"/>
    <property type="project" value="TreeGrafter"/>
</dbReference>
<dbReference type="SFLD" id="SFLDG01082">
    <property type="entry name" value="B12-binding_domain_containing"/>
    <property type="match status" value="1"/>
</dbReference>